<keyword evidence="2" id="KW-1185">Reference proteome</keyword>
<sequence>MTEEEGRSHPPPMHNKLSLVAPAFVPSRAMVLPTLVVAQIVAQTSASLNDMDNPTKSKSIGLLAKRHEPGAFVKDPLEAFDGDLDIDILDEEGHNEVLDECFAKVARDGDLSPRQQRRGFTIKKTYGRKHIWDDKVFEELILRQIPMRVAKQKETRFNYINKVQQI</sequence>
<reference evidence="1" key="1">
    <citation type="submission" date="2023-12" db="EMBL/GenBank/DDBJ databases">
        <title>Genome assembly of Anisodus tanguticus.</title>
        <authorList>
            <person name="Wang Y.-J."/>
        </authorList>
    </citation>
    <scope>NUCLEOTIDE SEQUENCE</scope>
    <source>
        <strain evidence="1">KB-2021</strain>
        <tissue evidence="1">Leaf</tissue>
    </source>
</reference>
<evidence type="ECO:0000313" key="2">
    <source>
        <dbReference type="Proteomes" id="UP001291623"/>
    </source>
</evidence>
<organism evidence="1 2">
    <name type="scientific">Anisodus tanguticus</name>
    <dbReference type="NCBI Taxonomy" id="243964"/>
    <lineage>
        <taxon>Eukaryota</taxon>
        <taxon>Viridiplantae</taxon>
        <taxon>Streptophyta</taxon>
        <taxon>Embryophyta</taxon>
        <taxon>Tracheophyta</taxon>
        <taxon>Spermatophyta</taxon>
        <taxon>Magnoliopsida</taxon>
        <taxon>eudicotyledons</taxon>
        <taxon>Gunneridae</taxon>
        <taxon>Pentapetalae</taxon>
        <taxon>asterids</taxon>
        <taxon>lamiids</taxon>
        <taxon>Solanales</taxon>
        <taxon>Solanaceae</taxon>
        <taxon>Solanoideae</taxon>
        <taxon>Hyoscyameae</taxon>
        <taxon>Anisodus</taxon>
    </lineage>
</organism>
<gene>
    <name evidence="1" type="ORF">RND71_023126</name>
</gene>
<proteinExistence type="predicted"/>
<comment type="caution">
    <text evidence="1">The sequence shown here is derived from an EMBL/GenBank/DDBJ whole genome shotgun (WGS) entry which is preliminary data.</text>
</comment>
<name>A0AAE1RUZ8_9SOLA</name>
<dbReference type="EMBL" id="JAVYJV010000012">
    <property type="protein sequence ID" value="KAK4357516.1"/>
    <property type="molecule type" value="Genomic_DNA"/>
</dbReference>
<dbReference type="Proteomes" id="UP001291623">
    <property type="component" value="Unassembled WGS sequence"/>
</dbReference>
<accession>A0AAE1RUZ8</accession>
<dbReference type="AlphaFoldDB" id="A0AAE1RUZ8"/>
<evidence type="ECO:0000313" key="1">
    <source>
        <dbReference type="EMBL" id="KAK4357516.1"/>
    </source>
</evidence>
<protein>
    <submittedName>
        <fullName evidence="1">Uncharacterized protein</fullName>
    </submittedName>
</protein>